<evidence type="ECO:0000256" key="2">
    <source>
        <dbReference type="ARBA" id="ARBA00022771"/>
    </source>
</evidence>
<evidence type="ECO:0000256" key="3">
    <source>
        <dbReference type="ARBA" id="ARBA00022833"/>
    </source>
</evidence>
<dbReference type="Proteomes" id="UP001286313">
    <property type="component" value="Unassembled WGS sequence"/>
</dbReference>
<dbReference type="EMBL" id="JAWQEG010000145">
    <property type="protein sequence ID" value="KAK3894031.1"/>
    <property type="molecule type" value="Genomic_DNA"/>
</dbReference>
<dbReference type="InterPro" id="IPR042981">
    <property type="entry name" value="RNF11_RING-H2"/>
</dbReference>
<reference evidence="7" key="1">
    <citation type="submission" date="2023-10" db="EMBL/GenBank/DDBJ databases">
        <title>Genome assemblies of two species of porcelain crab, Petrolisthes cinctipes and Petrolisthes manimaculis (Anomura: Porcellanidae).</title>
        <authorList>
            <person name="Angst P."/>
        </authorList>
    </citation>
    <scope>NUCLEOTIDE SEQUENCE</scope>
    <source>
        <strain evidence="7">PB745_01</strain>
        <tissue evidence="7">Gill</tissue>
    </source>
</reference>
<comment type="caution">
    <text evidence="7">The sequence shown here is derived from an EMBL/GenBank/DDBJ whole genome shotgun (WGS) entry which is preliminary data.</text>
</comment>
<keyword evidence="3" id="KW-0862">Zinc</keyword>
<evidence type="ECO:0000256" key="5">
    <source>
        <dbReference type="SAM" id="MobiDB-lite"/>
    </source>
</evidence>
<evidence type="ECO:0000313" key="8">
    <source>
        <dbReference type="Proteomes" id="UP001286313"/>
    </source>
</evidence>
<dbReference type="PROSITE" id="PS50089">
    <property type="entry name" value="ZF_RING_2"/>
    <property type="match status" value="1"/>
</dbReference>
<dbReference type="CDD" id="cd16468">
    <property type="entry name" value="RING-H2_RNF11"/>
    <property type="match status" value="1"/>
</dbReference>
<feature type="region of interest" description="Disordered" evidence="5">
    <location>
        <begin position="140"/>
        <end position="170"/>
    </location>
</feature>
<feature type="region of interest" description="Disordered" evidence="5">
    <location>
        <begin position="244"/>
        <end position="331"/>
    </location>
</feature>
<feature type="compositionally biased region" description="Gly residues" evidence="5">
    <location>
        <begin position="72"/>
        <end position="81"/>
    </location>
</feature>
<dbReference type="GO" id="GO:0008270">
    <property type="term" value="F:zinc ion binding"/>
    <property type="evidence" value="ECO:0007669"/>
    <property type="project" value="UniProtKB-KW"/>
</dbReference>
<dbReference type="SMART" id="SM00184">
    <property type="entry name" value="RING"/>
    <property type="match status" value="1"/>
</dbReference>
<keyword evidence="8" id="KW-1185">Reference proteome</keyword>
<dbReference type="InterPro" id="IPR013083">
    <property type="entry name" value="Znf_RING/FYVE/PHD"/>
</dbReference>
<evidence type="ECO:0000256" key="4">
    <source>
        <dbReference type="PROSITE-ProRule" id="PRU00175"/>
    </source>
</evidence>
<gene>
    <name evidence="7" type="ORF">Pcinc_002190</name>
</gene>
<protein>
    <recommendedName>
        <fullName evidence="6">RING-type domain-containing protein</fullName>
    </recommendedName>
</protein>
<feature type="region of interest" description="Disordered" evidence="5">
    <location>
        <begin position="191"/>
        <end position="212"/>
    </location>
</feature>
<dbReference type="GO" id="GO:0061630">
    <property type="term" value="F:ubiquitin protein ligase activity"/>
    <property type="evidence" value="ECO:0007669"/>
    <property type="project" value="TreeGrafter"/>
</dbReference>
<dbReference type="GO" id="GO:0000151">
    <property type="term" value="C:ubiquitin ligase complex"/>
    <property type="evidence" value="ECO:0007669"/>
    <property type="project" value="TreeGrafter"/>
</dbReference>
<keyword evidence="1" id="KW-0479">Metal-binding</keyword>
<feature type="compositionally biased region" description="Basic and acidic residues" evidence="5">
    <location>
        <begin position="263"/>
        <end position="272"/>
    </location>
</feature>
<name>A0AAE1GLG0_PETCI</name>
<feature type="domain" description="RING-type" evidence="6">
    <location>
        <begin position="483"/>
        <end position="523"/>
    </location>
</feature>
<feature type="compositionally biased region" description="Polar residues" evidence="5">
    <location>
        <begin position="155"/>
        <end position="164"/>
    </location>
</feature>
<feature type="compositionally biased region" description="Basic and acidic residues" evidence="5">
    <location>
        <begin position="310"/>
        <end position="320"/>
    </location>
</feature>
<feature type="compositionally biased region" description="Polar residues" evidence="5">
    <location>
        <begin position="23"/>
        <end position="36"/>
    </location>
</feature>
<feature type="compositionally biased region" description="Low complexity" evidence="5">
    <location>
        <begin position="1"/>
        <end position="15"/>
    </location>
</feature>
<sequence length="538" mass="58042">MLPSTSSPVESSAAPVPLPCHSHNASEGQAAVSTTAPGDENYHQTPPAASLGSGAWGGRRQDVVKPPDLCASGGGVRGQGYSGEIQNTPTATTTNWGSTEAECLTDERCCVEADIVNVRRAVGASGEMEECDESLVGERAWEGSHPHSPSDRNPETASGNTTMGSLPDLCDTSSGVHGRLHHLSHGIVNDCDAPHSSSSSPSQTHSLRGDQVHRLSCSENDLENAPTLSQFSQENVIVVAVREDSEGNSSVREQSLDEMVSEGQERLSRNPSDDLVMCEEESGEVDMTSKELQHSDTGNNTLRTDDSDDPSVRSKDRVASEEQWDMESSSLVGEEYNSSGPVEQYLVHDTQRICLVACGVTQCDTTGPHSQDVSMADVSENEGNAQEPGLGFISHNLHHSSHPMFNKWPCYFYITQDHLPTFSIDSHGRHIGSEAPIFFPSASSSQATSGLTEEEQVKMAKRMGLITHLPCGTFDESKKSGECVICMIDFSVGDQVRYLPCMHTYHTQCIDDWLMRSFTCPSCLEPVDAALLNTYGSS</sequence>
<dbReference type="SUPFAM" id="SSF57850">
    <property type="entry name" value="RING/U-box"/>
    <property type="match status" value="1"/>
</dbReference>
<evidence type="ECO:0000313" key="7">
    <source>
        <dbReference type="EMBL" id="KAK3894031.1"/>
    </source>
</evidence>
<dbReference type="Pfam" id="PF13639">
    <property type="entry name" value="zf-RING_2"/>
    <property type="match status" value="1"/>
</dbReference>
<feature type="region of interest" description="Disordered" evidence="5">
    <location>
        <begin position="1"/>
        <end position="91"/>
    </location>
</feature>
<accession>A0AAE1GLG0</accession>
<evidence type="ECO:0000256" key="1">
    <source>
        <dbReference type="ARBA" id="ARBA00022723"/>
    </source>
</evidence>
<keyword evidence="2 4" id="KW-0863">Zinc-finger</keyword>
<proteinExistence type="predicted"/>
<evidence type="ECO:0000259" key="6">
    <source>
        <dbReference type="PROSITE" id="PS50089"/>
    </source>
</evidence>
<dbReference type="PANTHER" id="PTHR46359:SF2">
    <property type="entry name" value="GEO07743P1"/>
    <property type="match status" value="1"/>
</dbReference>
<feature type="compositionally biased region" description="Low complexity" evidence="5">
    <location>
        <begin position="194"/>
        <end position="206"/>
    </location>
</feature>
<dbReference type="InterPro" id="IPR001841">
    <property type="entry name" value="Znf_RING"/>
</dbReference>
<dbReference type="Gene3D" id="3.30.40.10">
    <property type="entry name" value="Zinc/RING finger domain, C3HC4 (zinc finger)"/>
    <property type="match status" value="1"/>
</dbReference>
<dbReference type="PANTHER" id="PTHR46359">
    <property type="entry name" value="GEO07743P1"/>
    <property type="match status" value="1"/>
</dbReference>
<dbReference type="GO" id="GO:0006511">
    <property type="term" value="P:ubiquitin-dependent protein catabolic process"/>
    <property type="evidence" value="ECO:0007669"/>
    <property type="project" value="TreeGrafter"/>
</dbReference>
<organism evidence="7 8">
    <name type="scientific">Petrolisthes cinctipes</name>
    <name type="common">Flat porcelain crab</name>
    <dbReference type="NCBI Taxonomy" id="88211"/>
    <lineage>
        <taxon>Eukaryota</taxon>
        <taxon>Metazoa</taxon>
        <taxon>Ecdysozoa</taxon>
        <taxon>Arthropoda</taxon>
        <taxon>Crustacea</taxon>
        <taxon>Multicrustacea</taxon>
        <taxon>Malacostraca</taxon>
        <taxon>Eumalacostraca</taxon>
        <taxon>Eucarida</taxon>
        <taxon>Decapoda</taxon>
        <taxon>Pleocyemata</taxon>
        <taxon>Anomura</taxon>
        <taxon>Galatheoidea</taxon>
        <taxon>Porcellanidae</taxon>
        <taxon>Petrolisthes</taxon>
    </lineage>
</organism>
<feature type="compositionally biased region" description="Basic and acidic residues" evidence="5">
    <location>
        <begin position="140"/>
        <end position="154"/>
    </location>
</feature>
<dbReference type="AlphaFoldDB" id="A0AAE1GLG0"/>
<dbReference type="InterPro" id="IPR052804">
    <property type="entry name" value="UEC_component"/>
</dbReference>